<evidence type="ECO:0000313" key="2">
    <source>
        <dbReference type="Proteomes" id="UP000023152"/>
    </source>
</evidence>
<dbReference type="Proteomes" id="UP000023152">
    <property type="component" value="Unassembled WGS sequence"/>
</dbReference>
<proteinExistence type="predicted"/>
<protein>
    <submittedName>
        <fullName evidence="1">Uncharacterized protein</fullName>
    </submittedName>
</protein>
<keyword evidence="2" id="KW-1185">Reference proteome</keyword>
<gene>
    <name evidence="1" type="ORF">RFI_18192</name>
</gene>
<dbReference type="AlphaFoldDB" id="X6MZ09"/>
<sequence length="220" mass="25155">MQLYDGNANQWQNYSTEEYTGAYDNNNITNIQQQDIIGRLDQETDGGKEDDASVFETLTLSDWYIVIESRHPERVETYQNQLFQMSPTRLKTFRLELPSSPIQTPWVDQVKWTQLSEFLSQAPLESVVVTSHLQTKLDEYSDQDYQELQPVAKFVSSLKCKCLTLEHAPCKITPEYIQSLFDGIGTLKLLCPSIKWDVELVQALSPKSLGKQSPKALSVQ</sequence>
<dbReference type="EMBL" id="ASPP01014104">
    <property type="protein sequence ID" value="ETO19046.1"/>
    <property type="molecule type" value="Genomic_DNA"/>
</dbReference>
<reference evidence="1 2" key="1">
    <citation type="journal article" date="2013" name="Curr. Biol.">
        <title>The Genome of the Foraminiferan Reticulomyxa filosa.</title>
        <authorList>
            <person name="Glockner G."/>
            <person name="Hulsmann N."/>
            <person name="Schleicher M."/>
            <person name="Noegel A.A."/>
            <person name="Eichinger L."/>
            <person name="Gallinger C."/>
            <person name="Pawlowski J."/>
            <person name="Sierra R."/>
            <person name="Euteneuer U."/>
            <person name="Pillet L."/>
            <person name="Moustafa A."/>
            <person name="Platzer M."/>
            <person name="Groth M."/>
            <person name="Szafranski K."/>
            <person name="Schliwa M."/>
        </authorList>
    </citation>
    <scope>NUCLEOTIDE SEQUENCE [LARGE SCALE GENOMIC DNA]</scope>
</reference>
<organism evidence="1 2">
    <name type="scientific">Reticulomyxa filosa</name>
    <dbReference type="NCBI Taxonomy" id="46433"/>
    <lineage>
        <taxon>Eukaryota</taxon>
        <taxon>Sar</taxon>
        <taxon>Rhizaria</taxon>
        <taxon>Retaria</taxon>
        <taxon>Foraminifera</taxon>
        <taxon>Monothalamids</taxon>
        <taxon>Reticulomyxidae</taxon>
        <taxon>Reticulomyxa</taxon>
    </lineage>
</organism>
<comment type="caution">
    <text evidence="1">The sequence shown here is derived from an EMBL/GenBank/DDBJ whole genome shotgun (WGS) entry which is preliminary data.</text>
</comment>
<name>X6MZ09_RETFI</name>
<evidence type="ECO:0000313" key="1">
    <source>
        <dbReference type="EMBL" id="ETO19046.1"/>
    </source>
</evidence>
<accession>X6MZ09</accession>